<keyword evidence="3" id="KW-0378">Hydrolase</keyword>
<organism evidence="3 4">
    <name type="scientific">Halohasta litorea</name>
    <dbReference type="NCBI Taxonomy" id="869891"/>
    <lineage>
        <taxon>Archaea</taxon>
        <taxon>Methanobacteriati</taxon>
        <taxon>Methanobacteriota</taxon>
        <taxon>Stenosarchaea group</taxon>
        <taxon>Halobacteria</taxon>
        <taxon>Halobacteriales</taxon>
        <taxon>Haloferacaceae</taxon>
        <taxon>Halohasta</taxon>
    </lineage>
</organism>
<comment type="caution">
    <text evidence="3">The sequence shown here is derived from an EMBL/GenBank/DDBJ whole genome shotgun (WGS) entry which is preliminary data.</text>
</comment>
<feature type="transmembrane region" description="Helical" evidence="2">
    <location>
        <begin position="140"/>
        <end position="158"/>
    </location>
</feature>
<reference evidence="3 4" key="1">
    <citation type="journal article" date="2019" name="Int. J. Syst. Evol. Microbiol.">
        <title>The Global Catalogue of Microorganisms (GCM) 10K type strain sequencing project: providing services to taxonomists for standard genome sequencing and annotation.</title>
        <authorList>
            <consortium name="The Broad Institute Genomics Platform"/>
            <consortium name="The Broad Institute Genome Sequencing Center for Infectious Disease"/>
            <person name="Wu L."/>
            <person name="Ma J."/>
        </authorList>
    </citation>
    <scope>NUCLEOTIDE SEQUENCE [LARGE SCALE GENOMIC DNA]</scope>
    <source>
        <strain evidence="3 4">CGMCC 1.10593</strain>
    </source>
</reference>
<keyword evidence="2" id="KW-0472">Membrane</keyword>
<dbReference type="AlphaFoldDB" id="A0ABD6D827"/>
<dbReference type="GO" id="GO:0016787">
    <property type="term" value="F:hydrolase activity"/>
    <property type="evidence" value="ECO:0007669"/>
    <property type="project" value="UniProtKB-KW"/>
</dbReference>
<feature type="transmembrane region" description="Helical" evidence="2">
    <location>
        <begin position="33"/>
        <end position="54"/>
    </location>
</feature>
<keyword evidence="4" id="KW-1185">Reference proteome</keyword>
<feature type="transmembrane region" description="Helical" evidence="2">
    <location>
        <begin position="6"/>
        <end position="26"/>
    </location>
</feature>
<feature type="compositionally biased region" description="Polar residues" evidence="1">
    <location>
        <begin position="164"/>
        <end position="173"/>
    </location>
</feature>
<evidence type="ECO:0000313" key="4">
    <source>
        <dbReference type="Proteomes" id="UP001597052"/>
    </source>
</evidence>
<name>A0ABD6D827_9EURY</name>
<proteinExistence type="predicted"/>
<gene>
    <name evidence="3" type="ORF">ACFSBW_06325</name>
</gene>
<evidence type="ECO:0000313" key="3">
    <source>
        <dbReference type="EMBL" id="MFD1641487.1"/>
    </source>
</evidence>
<keyword evidence="2" id="KW-0812">Transmembrane</keyword>
<keyword evidence="2" id="KW-1133">Transmembrane helix</keyword>
<dbReference type="Pfam" id="PF04307">
    <property type="entry name" value="YdjM"/>
    <property type="match status" value="1"/>
</dbReference>
<dbReference type="EMBL" id="JBHUDM010000002">
    <property type="protein sequence ID" value="MFD1641487.1"/>
    <property type="molecule type" value="Genomic_DNA"/>
</dbReference>
<dbReference type="Proteomes" id="UP001597052">
    <property type="component" value="Unassembled WGS sequence"/>
</dbReference>
<dbReference type="InterPro" id="IPR007404">
    <property type="entry name" value="YdjM-like"/>
</dbReference>
<evidence type="ECO:0000256" key="2">
    <source>
        <dbReference type="SAM" id="Phobius"/>
    </source>
</evidence>
<sequence>MILIGHFGITLLFCAPLANVLVTSGYRNDVPQWVGIALVVTLLPDFDLFLPWFTHRGVTHSLVAAICLGVIVAVTVTAVGSGSQPTTSTNRLRRAGLGFTVGAGGIVSHLIGDVLTPMGIRPFVPVDSVYSLNLVYAKDIGANLAFIAIGVVVFLTVYSRSNDPVPTDGSMSSELAADSEISPFNP</sequence>
<protein>
    <submittedName>
        <fullName evidence="3">Metal-dependent hydrolase</fullName>
    </submittedName>
</protein>
<evidence type="ECO:0000256" key="1">
    <source>
        <dbReference type="SAM" id="MobiDB-lite"/>
    </source>
</evidence>
<dbReference type="RefSeq" id="WP_256396909.1">
    <property type="nucleotide sequence ID" value="NZ_JANHDJ010000005.1"/>
</dbReference>
<feature type="transmembrane region" description="Helical" evidence="2">
    <location>
        <begin position="60"/>
        <end position="83"/>
    </location>
</feature>
<accession>A0ABD6D827</accession>
<feature type="transmembrane region" description="Helical" evidence="2">
    <location>
        <begin position="95"/>
        <end position="120"/>
    </location>
</feature>
<feature type="region of interest" description="Disordered" evidence="1">
    <location>
        <begin position="164"/>
        <end position="186"/>
    </location>
</feature>